<sequence length="56" mass="6293">MKKTIKKMDLSSLKTLSKEEMKTVEGGYKTAGGRKSSNVIDLRGFPRIENLYEALT</sequence>
<organism evidence="1 2">
    <name type="scientific">Flavobacterium bizetiae</name>
    <dbReference type="NCBI Taxonomy" id="2704140"/>
    <lineage>
        <taxon>Bacteria</taxon>
        <taxon>Pseudomonadati</taxon>
        <taxon>Bacteroidota</taxon>
        <taxon>Flavobacteriia</taxon>
        <taxon>Flavobacteriales</taxon>
        <taxon>Flavobacteriaceae</taxon>
        <taxon>Flavobacterium</taxon>
    </lineage>
</organism>
<dbReference type="InterPro" id="IPR010133">
    <property type="entry name" value="Bacteriocin_signal_seq"/>
</dbReference>
<dbReference type="NCBIfam" id="TIGR01847">
    <property type="entry name" value="bacteriocin_sig"/>
    <property type="match status" value="1"/>
</dbReference>
<dbReference type="Proteomes" id="UP000479938">
    <property type="component" value="Unassembled WGS sequence"/>
</dbReference>
<evidence type="ECO:0008006" key="3">
    <source>
        <dbReference type="Google" id="ProtNLM"/>
    </source>
</evidence>
<gene>
    <name evidence="1" type="ORF">FLA105534_03406</name>
</gene>
<evidence type="ECO:0000313" key="2">
    <source>
        <dbReference type="Proteomes" id="UP000479938"/>
    </source>
</evidence>
<name>A0A6J4GSF4_9FLAO</name>
<dbReference type="AlphaFoldDB" id="A0A6J4GSF4"/>
<dbReference type="EMBL" id="CADCSU010000121">
    <property type="protein sequence ID" value="CAA9201083.1"/>
    <property type="molecule type" value="Genomic_DNA"/>
</dbReference>
<evidence type="ECO:0000313" key="1">
    <source>
        <dbReference type="EMBL" id="CAA9201083.1"/>
    </source>
</evidence>
<protein>
    <recommendedName>
        <fullName evidence="3">Bacteriocin-type signal sequence</fullName>
    </recommendedName>
</protein>
<reference evidence="1 2" key="1">
    <citation type="submission" date="2020-02" db="EMBL/GenBank/DDBJ databases">
        <authorList>
            <person name="Criscuolo A."/>
        </authorList>
    </citation>
    <scope>NUCLEOTIDE SEQUENCE [LARGE SCALE GENOMIC DNA]</scope>
    <source>
        <strain evidence="1">CIP105534</strain>
    </source>
</reference>
<proteinExistence type="predicted"/>
<accession>A0A6J4GSF4</accession>
<dbReference type="RefSeq" id="WP_173971903.1">
    <property type="nucleotide sequence ID" value="NZ_CADCSU010000121.1"/>
</dbReference>
<keyword evidence="2" id="KW-1185">Reference proteome</keyword>